<sequence>MDKGSQLESKLFRELCKRLRIDKTRTTAMHPQSDGMVERLNRTVEDVLSKYVAKHHRDWDRHLQLALMACRSSEYESTRFSPAMLMFGREIDLPLELLYGQPPETDETNKNRGRLRARIDSRIVESSGNCQR</sequence>
<dbReference type="PROSITE" id="PS50994">
    <property type="entry name" value="INTEGRASE"/>
    <property type="match status" value="1"/>
</dbReference>
<comment type="caution">
    <text evidence="2">The sequence shown here is derived from an EMBL/GenBank/DDBJ whole genome shotgun (WGS) entry which is preliminary data.</text>
</comment>
<feature type="domain" description="Integrase catalytic" evidence="1">
    <location>
        <begin position="1"/>
        <end position="90"/>
    </location>
</feature>
<dbReference type="PANTHER" id="PTHR37984:SF15">
    <property type="entry name" value="INTEGRASE CATALYTIC DOMAIN-CONTAINING PROTEIN"/>
    <property type="match status" value="1"/>
</dbReference>
<dbReference type="OrthoDB" id="10062030at2759"/>
<dbReference type="InterPro" id="IPR001584">
    <property type="entry name" value="Integrase_cat-core"/>
</dbReference>
<accession>A0A8B6D0B1</accession>
<dbReference type="GO" id="GO:0015074">
    <property type="term" value="P:DNA integration"/>
    <property type="evidence" value="ECO:0007669"/>
    <property type="project" value="InterPro"/>
</dbReference>
<dbReference type="InterPro" id="IPR036397">
    <property type="entry name" value="RNaseH_sf"/>
</dbReference>
<proteinExistence type="predicted"/>
<dbReference type="Proteomes" id="UP000596742">
    <property type="component" value="Unassembled WGS sequence"/>
</dbReference>
<dbReference type="EMBL" id="UYJE01002703">
    <property type="protein sequence ID" value="VDI13004.1"/>
    <property type="molecule type" value="Genomic_DNA"/>
</dbReference>
<dbReference type="InterPro" id="IPR012337">
    <property type="entry name" value="RNaseH-like_sf"/>
</dbReference>
<gene>
    <name evidence="2" type="ORF">MGAL_10B094293</name>
</gene>
<dbReference type="AlphaFoldDB" id="A0A8B6D0B1"/>
<dbReference type="GO" id="GO:0003676">
    <property type="term" value="F:nucleic acid binding"/>
    <property type="evidence" value="ECO:0007669"/>
    <property type="project" value="InterPro"/>
</dbReference>
<dbReference type="PANTHER" id="PTHR37984">
    <property type="entry name" value="PROTEIN CBG26694"/>
    <property type="match status" value="1"/>
</dbReference>
<protein>
    <recommendedName>
        <fullName evidence="1">Integrase catalytic domain-containing protein</fullName>
    </recommendedName>
</protein>
<evidence type="ECO:0000259" key="1">
    <source>
        <dbReference type="PROSITE" id="PS50994"/>
    </source>
</evidence>
<name>A0A8B6D0B1_MYTGA</name>
<keyword evidence="3" id="KW-1185">Reference proteome</keyword>
<evidence type="ECO:0000313" key="3">
    <source>
        <dbReference type="Proteomes" id="UP000596742"/>
    </source>
</evidence>
<evidence type="ECO:0000313" key="2">
    <source>
        <dbReference type="EMBL" id="VDI13004.1"/>
    </source>
</evidence>
<reference evidence="2" key="1">
    <citation type="submission" date="2018-11" db="EMBL/GenBank/DDBJ databases">
        <authorList>
            <person name="Alioto T."/>
            <person name="Alioto T."/>
        </authorList>
    </citation>
    <scope>NUCLEOTIDE SEQUENCE</scope>
</reference>
<dbReference type="InterPro" id="IPR050951">
    <property type="entry name" value="Retrovirus_Pol_polyprotein"/>
</dbReference>
<dbReference type="Gene3D" id="3.30.420.10">
    <property type="entry name" value="Ribonuclease H-like superfamily/Ribonuclease H"/>
    <property type="match status" value="1"/>
</dbReference>
<organism evidence="2 3">
    <name type="scientific">Mytilus galloprovincialis</name>
    <name type="common">Mediterranean mussel</name>
    <dbReference type="NCBI Taxonomy" id="29158"/>
    <lineage>
        <taxon>Eukaryota</taxon>
        <taxon>Metazoa</taxon>
        <taxon>Spiralia</taxon>
        <taxon>Lophotrochozoa</taxon>
        <taxon>Mollusca</taxon>
        <taxon>Bivalvia</taxon>
        <taxon>Autobranchia</taxon>
        <taxon>Pteriomorphia</taxon>
        <taxon>Mytilida</taxon>
        <taxon>Mytiloidea</taxon>
        <taxon>Mytilidae</taxon>
        <taxon>Mytilinae</taxon>
        <taxon>Mytilus</taxon>
    </lineage>
</organism>
<dbReference type="SUPFAM" id="SSF53098">
    <property type="entry name" value="Ribonuclease H-like"/>
    <property type="match status" value="1"/>
</dbReference>